<proteinExistence type="predicted"/>
<reference evidence="3 4" key="1">
    <citation type="submission" date="2023-06" db="EMBL/GenBank/DDBJ databases">
        <title>Pelomonas sp. APW6 16S ribosomal RNA gene genome sequencing and assembly.</title>
        <authorList>
            <person name="Woo H."/>
        </authorList>
    </citation>
    <scope>NUCLEOTIDE SEQUENCE [LARGE SCALE GENOMIC DNA]</scope>
    <source>
        <strain evidence="3 4">APW6</strain>
    </source>
</reference>
<dbReference type="PANTHER" id="PTHR23088:SF27">
    <property type="entry name" value="DEAMINATED GLUTATHIONE AMIDASE"/>
    <property type="match status" value="1"/>
</dbReference>
<gene>
    <name evidence="3" type="ORF">QRD43_04410</name>
</gene>
<dbReference type="InterPro" id="IPR003010">
    <property type="entry name" value="C-N_Hydrolase"/>
</dbReference>
<protein>
    <submittedName>
        <fullName evidence="3">Carbon-nitrogen hydrolase family protein</fullName>
    </submittedName>
</protein>
<dbReference type="InterPro" id="IPR045254">
    <property type="entry name" value="Nit1/2_C-N_Hydrolase"/>
</dbReference>
<feature type="domain" description="CN hydrolase" evidence="2">
    <location>
        <begin position="1"/>
        <end position="266"/>
    </location>
</feature>
<comment type="caution">
    <text evidence="3">The sequence shown here is derived from an EMBL/GenBank/DDBJ whole genome shotgun (WGS) entry which is preliminary data.</text>
</comment>
<dbReference type="GO" id="GO:0016787">
    <property type="term" value="F:hydrolase activity"/>
    <property type="evidence" value="ECO:0007669"/>
    <property type="project" value="UniProtKB-KW"/>
</dbReference>
<evidence type="ECO:0000259" key="2">
    <source>
        <dbReference type="PROSITE" id="PS50263"/>
    </source>
</evidence>
<name>A0ABT7LE65_9BURK</name>
<evidence type="ECO:0000313" key="4">
    <source>
        <dbReference type="Proteomes" id="UP001238603"/>
    </source>
</evidence>
<dbReference type="CDD" id="cd07572">
    <property type="entry name" value="nit"/>
    <property type="match status" value="1"/>
</dbReference>
<keyword evidence="4" id="KW-1185">Reference proteome</keyword>
<evidence type="ECO:0000313" key="3">
    <source>
        <dbReference type="EMBL" id="MDL5031142.1"/>
    </source>
</evidence>
<keyword evidence="1 3" id="KW-0378">Hydrolase</keyword>
<dbReference type="PANTHER" id="PTHR23088">
    <property type="entry name" value="NITRILASE-RELATED"/>
    <property type="match status" value="1"/>
</dbReference>
<evidence type="ECO:0000256" key="1">
    <source>
        <dbReference type="ARBA" id="ARBA00022801"/>
    </source>
</evidence>
<dbReference type="SUPFAM" id="SSF56317">
    <property type="entry name" value="Carbon-nitrogen hydrolase"/>
    <property type="match status" value="1"/>
</dbReference>
<dbReference type="Pfam" id="PF00795">
    <property type="entry name" value="CN_hydrolase"/>
    <property type="match status" value="1"/>
</dbReference>
<dbReference type="EMBL" id="JASVDS010000001">
    <property type="protein sequence ID" value="MDL5031142.1"/>
    <property type="molecule type" value="Genomic_DNA"/>
</dbReference>
<organism evidence="3 4">
    <name type="scientific">Roseateles subflavus</name>
    <dbReference type="NCBI Taxonomy" id="3053353"/>
    <lineage>
        <taxon>Bacteria</taxon>
        <taxon>Pseudomonadati</taxon>
        <taxon>Pseudomonadota</taxon>
        <taxon>Betaproteobacteria</taxon>
        <taxon>Burkholderiales</taxon>
        <taxon>Sphaerotilaceae</taxon>
        <taxon>Roseateles</taxon>
    </lineage>
</organism>
<dbReference type="InterPro" id="IPR036526">
    <property type="entry name" value="C-N_Hydrolase_sf"/>
</dbReference>
<accession>A0ABT7LE65</accession>
<sequence length="284" mass="30840">MKIAAIQMVSSPDAGRNLARACELMAQAAAGGAEAVALPEYFCLMGLQDRDKLAIAERDLAVAPDAAAPLQRALASAARELGVWVLGGTLPIACEGAAAGERVRNSVCVYAPDGQRAARYDKIHLFRFNNGREAYDEGQVLERGEQPVTVDLRARDGRTWRTGLSVCYDLRFPELFRAMSFKPGQPPCDLIAVPAAFTYTTGEAHWELLLRARAVENQAYVIAPAQGGRHENGRRTWGHSLIIDPWGQVLACLPEGEGVVMAELDAERLAAVRSQLPALQHRLL</sequence>
<dbReference type="Proteomes" id="UP001238603">
    <property type="component" value="Unassembled WGS sequence"/>
</dbReference>
<dbReference type="RefSeq" id="WP_285981257.1">
    <property type="nucleotide sequence ID" value="NZ_JASVDS010000001.1"/>
</dbReference>
<dbReference type="PROSITE" id="PS50263">
    <property type="entry name" value="CN_HYDROLASE"/>
    <property type="match status" value="1"/>
</dbReference>
<dbReference type="Gene3D" id="3.60.110.10">
    <property type="entry name" value="Carbon-nitrogen hydrolase"/>
    <property type="match status" value="1"/>
</dbReference>